<reference evidence="2" key="1">
    <citation type="submission" date="2018-11" db="EMBL/GenBank/DDBJ databases">
        <authorList>
            <consortium name="Pathogen Informatics"/>
        </authorList>
    </citation>
    <scope>NUCLEOTIDE SEQUENCE</scope>
</reference>
<accession>A0A448XEA9</accession>
<evidence type="ECO:0000313" key="3">
    <source>
        <dbReference type="Proteomes" id="UP000784294"/>
    </source>
</evidence>
<sequence length="162" mass="17282">MVAAGQSIRTEDTVVFYIPRTCAVLGAGGLVRRQLKKPVKHAFLHVSGRVGRRATERESPLMNAYQIGRSPRAPATPGSGHLRPETGSAQPTRAGRLAIKLCSRLACSRRPASQRGLDLAPVPAKRLPMRPNAPFNAPTVATAICIDGKRSGGVAREWGLVS</sequence>
<gene>
    <name evidence="2" type="ORF">PXEA_LOCUS28079</name>
</gene>
<dbReference type="Proteomes" id="UP000784294">
    <property type="component" value="Unassembled WGS sequence"/>
</dbReference>
<comment type="caution">
    <text evidence="2">The sequence shown here is derived from an EMBL/GenBank/DDBJ whole genome shotgun (WGS) entry which is preliminary data.</text>
</comment>
<dbReference type="EMBL" id="CAAALY010248071">
    <property type="protein sequence ID" value="VEL34639.1"/>
    <property type="molecule type" value="Genomic_DNA"/>
</dbReference>
<keyword evidence="3" id="KW-1185">Reference proteome</keyword>
<evidence type="ECO:0000313" key="2">
    <source>
        <dbReference type="EMBL" id="VEL34639.1"/>
    </source>
</evidence>
<organism evidence="2 3">
    <name type="scientific">Protopolystoma xenopodis</name>
    <dbReference type="NCBI Taxonomy" id="117903"/>
    <lineage>
        <taxon>Eukaryota</taxon>
        <taxon>Metazoa</taxon>
        <taxon>Spiralia</taxon>
        <taxon>Lophotrochozoa</taxon>
        <taxon>Platyhelminthes</taxon>
        <taxon>Monogenea</taxon>
        <taxon>Polyopisthocotylea</taxon>
        <taxon>Polystomatidea</taxon>
        <taxon>Polystomatidae</taxon>
        <taxon>Protopolystoma</taxon>
    </lineage>
</organism>
<protein>
    <submittedName>
        <fullName evidence="2">Uncharacterized protein</fullName>
    </submittedName>
</protein>
<name>A0A448XEA9_9PLAT</name>
<dbReference type="AlphaFoldDB" id="A0A448XEA9"/>
<proteinExistence type="predicted"/>
<feature type="region of interest" description="Disordered" evidence="1">
    <location>
        <begin position="68"/>
        <end position="90"/>
    </location>
</feature>
<evidence type="ECO:0000256" key="1">
    <source>
        <dbReference type="SAM" id="MobiDB-lite"/>
    </source>
</evidence>